<protein>
    <recommendedName>
        <fullName evidence="1">N-acetyltransferase domain-containing protein</fullName>
    </recommendedName>
</protein>
<dbReference type="EMBL" id="CAJNOQ010006309">
    <property type="protein sequence ID" value="CAF1130669.1"/>
    <property type="molecule type" value="Genomic_DNA"/>
</dbReference>
<name>A0A814RAU0_9BILA</name>
<feature type="domain" description="N-acetyltransferase" evidence="1">
    <location>
        <begin position="4"/>
        <end position="69"/>
    </location>
</feature>
<dbReference type="EMBL" id="CAJOBC010006309">
    <property type="protein sequence ID" value="CAF3894340.1"/>
    <property type="molecule type" value="Genomic_DNA"/>
</dbReference>
<dbReference type="Proteomes" id="UP000681722">
    <property type="component" value="Unassembled WGS sequence"/>
</dbReference>
<dbReference type="EMBL" id="CAJNOK010012910">
    <property type="protein sequence ID" value="CAF1174043.1"/>
    <property type="molecule type" value="Genomic_DNA"/>
</dbReference>
<evidence type="ECO:0000313" key="4">
    <source>
        <dbReference type="EMBL" id="CAF3894340.1"/>
    </source>
</evidence>
<evidence type="ECO:0000313" key="5">
    <source>
        <dbReference type="EMBL" id="CAF3985243.1"/>
    </source>
</evidence>
<dbReference type="AlphaFoldDB" id="A0A814RAU0"/>
<dbReference type="OrthoDB" id="10007152at2759"/>
<comment type="caution">
    <text evidence="2">The sequence shown here is derived from an EMBL/GenBank/DDBJ whole genome shotgun (WGS) entry which is preliminary data.</text>
</comment>
<dbReference type="GO" id="GO:0016747">
    <property type="term" value="F:acyltransferase activity, transferring groups other than amino-acyl groups"/>
    <property type="evidence" value="ECO:0007669"/>
    <property type="project" value="InterPro"/>
</dbReference>
<sequence>MCGIAYGCEYDETTITLQGIGVLYKYWRYGIGSRLLEFFETKVDRIKITVGTASDESVEQFYLKNGYKPVQFLIRIKFNQLPFDYEQKKANFKVINEKYDQENEAIILFIETLEYDNKLKNNIKTEFHSYETIYIMEKGIQSNISCDINQFFLSKTDDVCPSVVKQKNTYPNLKIRR</sequence>
<dbReference type="Proteomes" id="UP000663829">
    <property type="component" value="Unassembled WGS sequence"/>
</dbReference>
<gene>
    <name evidence="2" type="ORF">GPM918_LOCUS20174</name>
    <name evidence="3" type="ORF">OVA965_LOCUS22719</name>
    <name evidence="4" type="ORF">SRO942_LOCUS20171</name>
    <name evidence="5" type="ORF">TMI583_LOCUS23432</name>
</gene>
<dbReference type="Proteomes" id="UP000682733">
    <property type="component" value="Unassembled WGS sequence"/>
</dbReference>
<accession>A0A814RAU0</accession>
<dbReference type="Gene3D" id="3.40.630.30">
    <property type="match status" value="1"/>
</dbReference>
<evidence type="ECO:0000313" key="6">
    <source>
        <dbReference type="Proteomes" id="UP000663829"/>
    </source>
</evidence>
<evidence type="ECO:0000313" key="3">
    <source>
        <dbReference type="EMBL" id="CAF1174043.1"/>
    </source>
</evidence>
<dbReference type="InterPro" id="IPR016181">
    <property type="entry name" value="Acyl_CoA_acyltransferase"/>
</dbReference>
<evidence type="ECO:0000259" key="1">
    <source>
        <dbReference type="Pfam" id="PF13508"/>
    </source>
</evidence>
<dbReference type="Proteomes" id="UP000677228">
    <property type="component" value="Unassembled WGS sequence"/>
</dbReference>
<dbReference type="EMBL" id="CAJOBA010034433">
    <property type="protein sequence ID" value="CAF3985243.1"/>
    <property type="molecule type" value="Genomic_DNA"/>
</dbReference>
<organism evidence="2 6">
    <name type="scientific">Didymodactylos carnosus</name>
    <dbReference type="NCBI Taxonomy" id="1234261"/>
    <lineage>
        <taxon>Eukaryota</taxon>
        <taxon>Metazoa</taxon>
        <taxon>Spiralia</taxon>
        <taxon>Gnathifera</taxon>
        <taxon>Rotifera</taxon>
        <taxon>Eurotatoria</taxon>
        <taxon>Bdelloidea</taxon>
        <taxon>Philodinida</taxon>
        <taxon>Philodinidae</taxon>
        <taxon>Didymodactylos</taxon>
    </lineage>
</organism>
<dbReference type="SUPFAM" id="SSF55729">
    <property type="entry name" value="Acyl-CoA N-acyltransferases (Nat)"/>
    <property type="match status" value="1"/>
</dbReference>
<evidence type="ECO:0000313" key="2">
    <source>
        <dbReference type="EMBL" id="CAF1130669.1"/>
    </source>
</evidence>
<dbReference type="InterPro" id="IPR000182">
    <property type="entry name" value="GNAT_dom"/>
</dbReference>
<keyword evidence="6" id="KW-1185">Reference proteome</keyword>
<dbReference type="Pfam" id="PF13508">
    <property type="entry name" value="Acetyltransf_7"/>
    <property type="match status" value="1"/>
</dbReference>
<reference evidence="2" key="1">
    <citation type="submission" date="2021-02" db="EMBL/GenBank/DDBJ databases">
        <authorList>
            <person name="Nowell W R."/>
        </authorList>
    </citation>
    <scope>NUCLEOTIDE SEQUENCE</scope>
</reference>
<proteinExistence type="predicted"/>